<dbReference type="KEGG" id="ssau:H8M03_00170"/>
<gene>
    <name evidence="1" type="ORF">H8M03_00170</name>
</gene>
<reference evidence="1 2" key="1">
    <citation type="submission" date="2020-08" db="EMBL/GenBank/DDBJ databases">
        <title>Sphingomonas sp. sand1-3 16S ribosomal RNA gene Genome sequencing and assembly.</title>
        <authorList>
            <person name="Kang M."/>
        </authorList>
    </citation>
    <scope>NUCLEOTIDE SEQUENCE [LARGE SCALE GENOMIC DNA]</scope>
    <source>
        <strain evidence="2">sand1-3</strain>
    </source>
</reference>
<dbReference type="RefSeq" id="WP_187479784.1">
    <property type="nucleotide sequence ID" value="NZ_CP060697.1"/>
</dbReference>
<accession>A0A7G9L2I0</accession>
<organism evidence="1 2">
    <name type="scientific">Sphingomonas sabuli</name>
    <dbReference type="NCBI Taxonomy" id="2764186"/>
    <lineage>
        <taxon>Bacteria</taxon>
        <taxon>Pseudomonadati</taxon>
        <taxon>Pseudomonadota</taxon>
        <taxon>Alphaproteobacteria</taxon>
        <taxon>Sphingomonadales</taxon>
        <taxon>Sphingomonadaceae</taxon>
        <taxon>Sphingomonas</taxon>
    </lineage>
</organism>
<keyword evidence="2" id="KW-1185">Reference proteome</keyword>
<dbReference type="AlphaFoldDB" id="A0A7G9L2I0"/>
<sequence length="141" mass="15933">MDPDKFLRLGVRVLAQKLEPLGFAFEIVQQPTRGSGGVFAEGAFRRADRELRLWARYDQLGKVTYWVSNAEFDHHDYMRLLGLAKVAEYPGFDDGDVFGSFRRLLRDLENCDEFLTGDAMSVARKVRSLPPEKTGFSALGA</sequence>
<evidence type="ECO:0000313" key="2">
    <source>
        <dbReference type="Proteomes" id="UP000515861"/>
    </source>
</evidence>
<dbReference type="EMBL" id="CP060697">
    <property type="protein sequence ID" value="QNM82829.1"/>
    <property type="molecule type" value="Genomic_DNA"/>
</dbReference>
<proteinExistence type="predicted"/>
<protein>
    <recommendedName>
        <fullName evidence="3">DUF4304 domain-containing protein</fullName>
    </recommendedName>
</protein>
<dbReference type="Proteomes" id="UP000515861">
    <property type="component" value="Chromosome"/>
</dbReference>
<name>A0A7G9L2I0_9SPHN</name>
<evidence type="ECO:0008006" key="3">
    <source>
        <dbReference type="Google" id="ProtNLM"/>
    </source>
</evidence>
<evidence type="ECO:0000313" key="1">
    <source>
        <dbReference type="EMBL" id="QNM82829.1"/>
    </source>
</evidence>